<evidence type="ECO:0000313" key="2">
    <source>
        <dbReference type="Proteomes" id="UP001595696"/>
    </source>
</evidence>
<protein>
    <submittedName>
        <fullName evidence="1">Uncharacterized protein</fullName>
    </submittedName>
</protein>
<comment type="caution">
    <text evidence="1">The sequence shown here is derived from an EMBL/GenBank/DDBJ whole genome shotgun (WGS) entry which is preliminary data.</text>
</comment>
<dbReference type="RefSeq" id="WP_378614910.1">
    <property type="nucleotide sequence ID" value="NZ_JBHSAX010000019.1"/>
</dbReference>
<dbReference type="EMBL" id="JBHSAX010000019">
    <property type="protein sequence ID" value="MFC3965159.1"/>
    <property type="molecule type" value="Genomic_DNA"/>
</dbReference>
<proteinExistence type="predicted"/>
<reference evidence="2" key="1">
    <citation type="journal article" date="2019" name="Int. J. Syst. Evol. Microbiol.">
        <title>The Global Catalogue of Microorganisms (GCM) 10K type strain sequencing project: providing services to taxonomists for standard genome sequencing and annotation.</title>
        <authorList>
            <consortium name="The Broad Institute Genomics Platform"/>
            <consortium name="The Broad Institute Genome Sequencing Center for Infectious Disease"/>
            <person name="Wu L."/>
            <person name="Ma J."/>
        </authorList>
    </citation>
    <scope>NUCLEOTIDE SEQUENCE [LARGE SCALE GENOMIC DNA]</scope>
    <source>
        <strain evidence="2">CGMCC 4.7330</strain>
    </source>
</reference>
<gene>
    <name evidence="1" type="ORF">ACFO0B_24495</name>
</gene>
<sequence length="46" mass="4952">MSGLLAEIGALAMGILTTGLTVIPREQLIQAESVLERWRTAADPEE</sequence>
<accession>A0ABV8DZ91</accession>
<keyword evidence="2" id="KW-1185">Reference proteome</keyword>
<organism evidence="1 2">
    <name type="scientific">Nocardia jiangsuensis</name>
    <dbReference type="NCBI Taxonomy" id="1691563"/>
    <lineage>
        <taxon>Bacteria</taxon>
        <taxon>Bacillati</taxon>
        <taxon>Actinomycetota</taxon>
        <taxon>Actinomycetes</taxon>
        <taxon>Mycobacteriales</taxon>
        <taxon>Nocardiaceae</taxon>
        <taxon>Nocardia</taxon>
    </lineage>
</organism>
<name>A0ABV8DZ91_9NOCA</name>
<evidence type="ECO:0000313" key="1">
    <source>
        <dbReference type="EMBL" id="MFC3965159.1"/>
    </source>
</evidence>
<dbReference type="Proteomes" id="UP001595696">
    <property type="component" value="Unassembled WGS sequence"/>
</dbReference>